<evidence type="ECO:0000259" key="6">
    <source>
        <dbReference type="PROSITE" id="PS50893"/>
    </source>
</evidence>
<dbReference type="InterPro" id="IPR003439">
    <property type="entry name" value="ABC_transporter-like_ATP-bd"/>
</dbReference>
<keyword evidence="2" id="KW-0813">Transport</keyword>
<evidence type="ECO:0000313" key="7">
    <source>
        <dbReference type="EMBL" id="AXI10216.1"/>
    </source>
</evidence>
<gene>
    <name evidence="7" type="primary">livF</name>
    <name evidence="7" type="ORF">CUC15_15310</name>
</gene>
<evidence type="ECO:0000256" key="1">
    <source>
        <dbReference type="ARBA" id="ARBA00005417"/>
    </source>
</evidence>
<dbReference type="PROSITE" id="PS00211">
    <property type="entry name" value="ABC_TRANSPORTER_1"/>
    <property type="match status" value="1"/>
</dbReference>
<dbReference type="KEGG" id="ocn:CUC15_15310"/>
<dbReference type="Gene3D" id="3.40.50.300">
    <property type="entry name" value="P-loop containing nucleotide triphosphate hydrolases"/>
    <property type="match status" value="1"/>
</dbReference>
<reference evidence="8" key="1">
    <citation type="submission" date="2017-11" db="EMBL/GenBank/DDBJ databases">
        <authorList>
            <person name="Zhu W."/>
        </authorList>
    </citation>
    <scope>NUCLEOTIDE SEQUENCE [LARGE SCALE GENOMIC DNA]</scope>
    <source>
        <strain evidence="8">160</strain>
    </source>
</reference>
<keyword evidence="3" id="KW-0547">Nucleotide-binding</keyword>
<dbReference type="SMART" id="SM00382">
    <property type="entry name" value="AAA"/>
    <property type="match status" value="1"/>
</dbReference>
<protein>
    <submittedName>
        <fullName evidence="7">Branched-chain amino acid ABC transporter ATP-binding protein</fullName>
    </submittedName>
</protein>
<dbReference type="PANTHER" id="PTHR43820:SF4">
    <property type="entry name" value="HIGH-AFFINITY BRANCHED-CHAIN AMINO ACID TRANSPORT ATP-BINDING PROTEIN LIVF"/>
    <property type="match status" value="1"/>
</dbReference>
<dbReference type="GO" id="GO:0015807">
    <property type="term" value="P:L-amino acid transport"/>
    <property type="evidence" value="ECO:0007669"/>
    <property type="project" value="TreeGrafter"/>
</dbReference>
<evidence type="ECO:0000313" key="8">
    <source>
        <dbReference type="Proteomes" id="UP000253908"/>
    </source>
</evidence>
<dbReference type="PANTHER" id="PTHR43820">
    <property type="entry name" value="HIGH-AFFINITY BRANCHED-CHAIN AMINO ACID TRANSPORT ATP-BINDING PROTEIN LIVF"/>
    <property type="match status" value="1"/>
</dbReference>
<dbReference type="SUPFAM" id="SSF52540">
    <property type="entry name" value="P-loop containing nucleoside triphosphate hydrolases"/>
    <property type="match status" value="1"/>
</dbReference>
<name>A0A345PJN6_9BACI</name>
<dbReference type="RefSeq" id="WP_114917503.1">
    <property type="nucleotide sequence ID" value="NZ_CP024848.1"/>
</dbReference>
<dbReference type="PROSITE" id="PS50893">
    <property type="entry name" value="ABC_TRANSPORTER_2"/>
    <property type="match status" value="1"/>
</dbReference>
<accession>A0A345PJN6</accession>
<dbReference type="GO" id="GO:0016887">
    <property type="term" value="F:ATP hydrolysis activity"/>
    <property type="evidence" value="ECO:0007669"/>
    <property type="project" value="InterPro"/>
</dbReference>
<dbReference type="EMBL" id="CP024848">
    <property type="protein sequence ID" value="AXI10216.1"/>
    <property type="molecule type" value="Genomic_DNA"/>
</dbReference>
<dbReference type="Proteomes" id="UP000253908">
    <property type="component" value="Chromosome"/>
</dbReference>
<evidence type="ECO:0000256" key="3">
    <source>
        <dbReference type="ARBA" id="ARBA00022741"/>
    </source>
</evidence>
<dbReference type="GO" id="GO:0005524">
    <property type="term" value="F:ATP binding"/>
    <property type="evidence" value="ECO:0007669"/>
    <property type="project" value="UniProtKB-KW"/>
</dbReference>
<evidence type="ECO:0000256" key="4">
    <source>
        <dbReference type="ARBA" id="ARBA00022840"/>
    </source>
</evidence>
<evidence type="ECO:0000256" key="2">
    <source>
        <dbReference type="ARBA" id="ARBA00022448"/>
    </source>
</evidence>
<feature type="domain" description="ABC transporter" evidence="6">
    <location>
        <begin position="6"/>
        <end position="239"/>
    </location>
</feature>
<organism evidence="7 8">
    <name type="scientific">Oceanobacillus zhaokaii</name>
    <dbReference type="NCBI Taxonomy" id="2052660"/>
    <lineage>
        <taxon>Bacteria</taxon>
        <taxon>Bacillati</taxon>
        <taxon>Bacillota</taxon>
        <taxon>Bacilli</taxon>
        <taxon>Bacillales</taxon>
        <taxon>Bacillaceae</taxon>
        <taxon>Oceanobacillus</taxon>
    </lineage>
</organism>
<dbReference type="InterPro" id="IPR017871">
    <property type="entry name" value="ABC_transporter-like_CS"/>
</dbReference>
<comment type="similarity">
    <text evidence="1">Belongs to the ABC transporter superfamily.</text>
</comment>
<dbReference type="AlphaFoldDB" id="A0A345PJN6"/>
<proteinExistence type="inferred from homology"/>
<dbReference type="CDD" id="cd03224">
    <property type="entry name" value="ABC_TM1139_LivF_branched"/>
    <property type="match status" value="1"/>
</dbReference>
<dbReference type="GO" id="GO:0015658">
    <property type="term" value="F:branched-chain amino acid transmembrane transporter activity"/>
    <property type="evidence" value="ECO:0007669"/>
    <property type="project" value="TreeGrafter"/>
</dbReference>
<evidence type="ECO:0000256" key="5">
    <source>
        <dbReference type="ARBA" id="ARBA00022970"/>
    </source>
</evidence>
<dbReference type="OrthoDB" id="9776369at2"/>
<keyword evidence="4 7" id="KW-0067">ATP-binding</keyword>
<keyword evidence="5" id="KW-0029">Amino-acid transport</keyword>
<keyword evidence="8" id="KW-1185">Reference proteome</keyword>
<dbReference type="InterPro" id="IPR027417">
    <property type="entry name" value="P-loop_NTPase"/>
</dbReference>
<sequence length="239" mass="26142">MSQLKFNITDVSVNYGPFTALQGINMEVKQGELVVLLGANGAGKSTIFRAISGLTKPKKGEIQFLGKKVNGMSPDKLVKLGIVQCAEGRKLFPEMSVSENLQMGGFVHRKNKKELKMIMEHVYELFPILKEKKGDHAGSMSGGQQQMLAIGRALMSKPKLLMLDEPSLGLAPLIVKQMFEIIQRINKEGTTILLAEQNASAALKIADRGYVIENGQIVVKGSSDELLNNQEIRKAYIGA</sequence>
<dbReference type="InterPro" id="IPR052156">
    <property type="entry name" value="BCAA_Transport_ATP-bd_LivF"/>
</dbReference>
<dbReference type="Pfam" id="PF00005">
    <property type="entry name" value="ABC_tran"/>
    <property type="match status" value="1"/>
</dbReference>
<dbReference type="InterPro" id="IPR003593">
    <property type="entry name" value="AAA+_ATPase"/>
</dbReference>